<comment type="caution">
    <text evidence="2">The sequence shown here is derived from an EMBL/GenBank/DDBJ whole genome shotgun (WGS) entry which is preliminary data.</text>
</comment>
<evidence type="ECO:0000313" key="2">
    <source>
        <dbReference type="EMBL" id="HIX66652.1"/>
    </source>
</evidence>
<keyword evidence="2" id="KW-0762">Sugar transport</keyword>
<proteinExistence type="predicted"/>
<reference evidence="2" key="2">
    <citation type="submission" date="2021-04" db="EMBL/GenBank/DDBJ databases">
        <authorList>
            <person name="Gilroy R."/>
        </authorList>
    </citation>
    <scope>NUCLEOTIDE SEQUENCE</scope>
    <source>
        <strain evidence="2">CHK191-13928</strain>
    </source>
</reference>
<dbReference type="CDD" id="cd00211">
    <property type="entry name" value="PTS_IIA_fru"/>
    <property type="match status" value="1"/>
</dbReference>
<name>A0A9D1WTK4_9FIRM</name>
<dbReference type="AlphaFoldDB" id="A0A9D1WTK4"/>
<dbReference type="PROSITE" id="PS51094">
    <property type="entry name" value="PTS_EIIA_TYPE_2"/>
    <property type="match status" value="1"/>
</dbReference>
<feature type="domain" description="PTS EIIA type-2" evidence="1">
    <location>
        <begin position="4"/>
        <end position="153"/>
    </location>
</feature>
<dbReference type="PANTHER" id="PTHR47738:SF3">
    <property type="entry name" value="PHOSPHOTRANSFERASE SYSTEM MANNITOL_FRUCTOSE-SPECIFIC IIA DOMAIN CONTAINING PROTEIN"/>
    <property type="match status" value="1"/>
</dbReference>
<accession>A0A9D1WTK4</accession>
<dbReference type="Proteomes" id="UP000886721">
    <property type="component" value="Unassembled WGS sequence"/>
</dbReference>
<reference evidence="2" key="1">
    <citation type="journal article" date="2021" name="PeerJ">
        <title>Extensive microbial diversity within the chicken gut microbiome revealed by metagenomics and culture.</title>
        <authorList>
            <person name="Gilroy R."/>
            <person name="Ravi A."/>
            <person name="Getino M."/>
            <person name="Pursley I."/>
            <person name="Horton D.L."/>
            <person name="Alikhan N.F."/>
            <person name="Baker D."/>
            <person name="Gharbi K."/>
            <person name="Hall N."/>
            <person name="Watson M."/>
            <person name="Adriaenssens E.M."/>
            <person name="Foster-Nyarko E."/>
            <person name="Jarju S."/>
            <person name="Secka A."/>
            <person name="Antonio M."/>
            <person name="Oren A."/>
            <person name="Chaudhuri R.R."/>
            <person name="La Ragione R."/>
            <person name="Hildebrand F."/>
            <person name="Pallen M.J."/>
        </authorList>
    </citation>
    <scope>NUCLEOTIDE SEQUENCE</scope>
    <source>
        <strain evidence="2">CHK191-13928</strain>
    </source>
</reference>
<dbReference type="Gene3D" id="3.40.930.10">
    <property type="entry name" value="Mannitol-specific EII, Chain A"/>
    <property type="match status" value="1"/>
</dbReference>
<dbReference type="InterPro" id="IPR051541">
    <property type="entry name" value="PTS_SugarTrans_NitroReg"/>
</dbReference>
<dbReference type="Pfam" id="PF00359">
    <property type="entry name" value="PTS_EIIA_2"/>
    <property type="match status" value="1"/>
</dbReference>
<dbReference type="EMBL" id="DXEM01000004">
    <property type="protein sequence ID" value="HIX66652.1"/>
    <property type="molecule type" value="Genomic_DNA"/>
</dbReference>
<protein>
    <submittedName>
        <fullName evidence="2">PTS sugar transporter subunit IIA</fullName>
    </submittedName>
</protein>
<sequence>MFWQKIEESLIFVDLEAGSTDEIFEKMGGALIRSGKCKASYIDALKEREDVFPTGIMVQDIGVAIPHTDPEHVAESAIAIGVLQEPVDFFHMGTNPAEGAKVPVIFVIMLAIAGNHHLEMLQKAIQLIQDQEVLWKLTQAENAKQIIEIIKKKEEKENENS</sequence>
<dbReference type="SUPFAM" id="SSF55804">
    <property type="entry name" value="Phoshotransferase/anion transport protein"/>
    <property type="match status" value="1"/>
</dbReference>
<gene>
    <name evidence="2" type="ORF">H9735_00850</name>
</gene>
<keyword evidence="2" id="KW-0813">Transport</keyword>
<dbReference type="InterPro" id="IPR002178">
    <property type="entry name" value="PTS_EIIA_type-2_dom"/>
</dbReference>
<organism evidence="2 3">
    <name type="scientific">Candidatus Anaerostipes excrementavium</name>
    <dbReference type="NCBI Taxonomy" id="2838463"/>
    <lineage>
        <taxon>Bacteria</taxon>
        <taxon>Bacillati</taxon>
        <taxon>Bacillota</taxon>
        <taxon>Clostridia</taxon>
        <taxon>Lachnospirales</taxon>
        <taxon>Lachnospiraceae</taxon>
        <taxon>Anaerostipes</taxon>
    </lineage>
</organism>
<evidence type="ECO:0000259" key="1">
    <source>
        <dbReference type="PROSITE" id="PS51094"/>
    </source>
</evidence>
<dbReference type="PANTHER" id="PTHR47738">
    <property type="entry name" value="PTS SYSTEM FRUCTOSE-LIKE EIIA COMPONENT-RELATED"/>
    <property type="match status" value="1"/>
</dbReference>
<dbReference type="InterPro" id="IPR016152">
    <property type="entry name" value="PTrfase/Anion_transptr"/>
</dbReference>
<evidence type="ECO:0000313" key="3">
    <source>
        <dbReference type="Proteomes" id="UP000886721"/>
    </source>
</evidence>